<proteinExistence type="predicted"/>
<sequence>MPSASARPPPPPMHAAHCRAALPKHRSAVTGRQRSPPTGEAIPAPSGPVSEHHVPRCDATMAGPLPGQTQVEPTVLQPTRAFPCGQAILDATWALSSHEIKSVGCTTTRATDAKKAANAHNIQRSHPRVKGRVENIAYLMSSVAQCILSPEYTPGYVPREAPLVVGPEGHYLLHA</sequence>
<organism evidence="2 3">
    <name type="scientific">Pleurodeles waltl</name>
    <name type="common">Iberian ribbed newt</name>
    <dbReference type="NCBI Taxonomy" id="8319"/>
    <lineage>
        <taxon>Eukaryota</taxon>
        <taxon>Metazoa</taxon>
        <taxon>Chordata</taxon>
        <taxon>Craniata</taxon>
        <taxon>Vertebrata</taxon>
        <taxon>Euteleostomi</taxon>
        <taxon>Amphibia</taxon>
        <taxon>Batrachia</taxon>
        <taxon>Caudata</taxon>
        <taxon>Salamandroidea</taxon>
        <taxon>Salamandridae</taxon>
        <taxon>Pleurodelinae</taxon>
        <taxon>Pleurodeles</taxon>
    </lineage>
</organism>
<keyword evidence="3" id="KW-1185">Reference proteome</keyword>
<accession>A0AAV7SC59</accession>
<evidence type="ECO:0000256" key="1">
    <source>
        <dbReference type="SAM" id="MobiDB-lite"/>
    </source>
</evidence>
<dbReference type="Proteomes" id="UP001066276">
    <property type="component" value="Chromosome 4_2"/>
</dbReference>
<evidence type="ECO:0000313" key="3">
    <source>
        <dbReference type="Proteomes" id="UP001066276"/>
    </source>
</evidence>
<protein>
    <submittedName>
        <fullName evidence="2">Uncharacterized protein</fullName>
    </submittedName>
</protein>
<dbReference type="AlphaFoldDB" id="A0AAV7SC59"/>
<comment type="caution">
    <text evidence="2">The sequence shown here is derived from an EMBL/GenBank/DDBJ whole genome shotgun (WGS) entry which is preliminary data.</text>
</comment>
<evidence type="ECO:0000313" key="2">
    <source>
        <dbReference type="EMBL" id="KAJ1160653.1"/>
    </source>
</evidence>
<name>A0AAV7SC59_PLEWA</name>
<reference evidence="2" key="1">
    <citation type="journal article" date="2022" name="bioRxiv">
        <title>Sequencing and chromosome-scale assembly of the giantPleurodeles waltlgenome.</title>
        <authorList>
            <person name="Brown T."/>
            <person name="Elewa A."/>
            <person name="Iarovenko S."/>
            <person name="Subramanian E."/>
            <person name="Araus A.J."/>
            <person name="Petzold A."/>
            <person name="Susuki M."/>
            <person name="Suzuki K.-i.T."/>
            <person name="Hayashi T."/>
            <person name="Toyoda A."/>
            <person name="Oliveira C."/>
            <person name="Osipova E."/>
            <person name="Leigh N.D."/>
            <person name="Simon A."/>
            <person name="Yun M.H."/>
        </authorList>
    </citation>
    <scope>NUCLEOTIDE SEQUENCE</scope>
    <source>
        <strain evidence="2">20211129_DDA</strain>
        <tissue evidence="2">Liver</tissue>
    </source>
</reference>
<feature type="region of interest" description="Disordered" evidence="1">
    <location>
        <begin position="21"/>
        <end position="54"/>
    </location>
</feature>
<dbReference type="EMBL" id="JANPWB010000008">
    <property type="protein sequence ID" value="KAJ1160653.1"/>
    <property type="molecule type" value="Genomic_DNA"/>
</dbReference>
<gene>
    <name evidence="2" type="ORF">NDU88_001148</name>
</gene>